<dbReference type="PANTHER" id="PTHR34138">
    <property type="entry name" value="CELL SHAPE-DETERMINING PROTEIN MREC"/>
    <property type="match status" value="1"/>
</dbReference>
<dbReference type="InterPro" id="IPR042177">
    <property type="entry name" value="Cell/Rod_1"/>
</dbReference>
<reference evidence="8" key="1">
    <citation type="submission" date="2017-09" db="EMBL/GenBank/DDBJ databases">
        <title>Depth-based differentiation of microbial function through sediment-hosted aquifers and enrichment of novel symbionts in the deep terrestrial subsurface.</title>
        <authorList>
            <person name="Probst A.J."/>
            <person name="Ladd B."/>
            <person name="Jarett J.K."/>
            <person name="Geller-Mcgrath D.E."/>
            <person name="Sieber C.M.K."/>
            <person name="Emerson J.B."/>
            <person name="Anantharaman K."/>
            <person name="Thomas B.C."/>
            <person name="Malmstrom R."/>
            <person name="Stieglmeier M."/>
            <person name="Klingl A."/>
            <person name="Woyke T."/>
            <person name="Ryan C.M."/>
            <person name="Banfield J.F."/>
        </authorList>
    </citation>
    <scope>NUCLEOTIDE SEQUENCE [LARGE SCALE GENOMIC DNA]</scope>
</reference>
<feature type="domain" description="Rod shape-determining protein MreC beta-barrel core" evidence="6">
    <location>
        <begin position="121"/>
        <end position="259"/>
    </location>
</feature>
<dbReference type="Gene3D" id="2.40.10.340">
    <property type="entry name" value="Rod shape-determining protein MreC, domain 1"/>
    <property type="match status" value="1"/>
</dbReference>
<evidence type="ECO:0000256" key="1">
    <source>
        <dbReference type="ARBA" id="ARBA00009369"/>
    </source>
</evidence>
<dbReference type="InterPro" id="IPR055342">
    <property type="entry name" value="MreC_beta-barrel_core"/>
</dbReference>
<dbReference type="Pfam" id="PF04085">
    <property type="entry name" value="MreC"/>
    <property type="match status" value="1"/>
</dbReference>
<evidence type="ECO:0000256" key="3">
    <source>
        <dbReference type="ARBA" id="ARBA00022960"/>
    </source>
</evidence>
<accession>A0A2M7BYL0</accession>
<dbReference type="InterPro" id="IPR042175">
    <property type="entry name" value="Cell/Rod_MreC_2"/>
</dbReference>
<comment type="caution">
    <text evidence="7">The sequence shown here is derived from an EMBL/GenBank/DDBJ whole genome shotgun (WGS) entry which is preliminary data.</text>
</comment>
<evidence type="ECO:0000313" key="8">
    <source>
        <dbReference type="Proteomes" id="UP000230324"/>
    </source>
</evidence>
<dbReference type="NCBIfam" id="TIGR00219">
    <property type="entry name" value="mreC"/>
    <property type="match status" value="1"/>
</dbReference>
<dbReference type="EMBL" id="PEUV01000017">
    <property type="protein sequence ID" value="PIV12763.1"/>
    <property type="molecule type" value="Genomic_DNA"/>
</dbReference>
<sequence length="262" mass="29986">MKFTSKTKNLLILIVLILIILSLNFWQDGVKNFFYLISQPIQRVLWQAGDKTSDFFASFHSRNYFQKEIEKLRLEKQKLLSEITSLKELKRENEILREALGLGLQEEFKLTLVEVIAKDVSQDFILVNKGQKDGIVKNLPLITEEKVLCGRISKVYQNFSKVELLTNKENSFDVKISDREISGVAEGKGGLKLFLKLIPQDKELKEGDILVTTALGETYPAGLLVGKILNIKRSDIEPFQTAEVNPFFDINNLDKLFIITEF</sequence>
<evidence type="ECO:0000256" key="5">
    <source>
        <dbReference type="SAM" id="Coils"/>
    </source>
</evidence>
<evidence type="ECO:0000256" key="2">
    <source>
        <dbReference type="ARBA" id="ARBA00013855"/>
    </source>
</evidence>
<feature type="coiled-coil region" evidence="5">
    <location>
        <begin position="62"/>
        <end position="106"/>
    </location>
</feature>
<keyword evidence="3" id="KW-0133">Cell shape</keyword>
<evidence type="ECO:0000259" key="6">
    <source>
        <dbReference type="Pfam" id="PF04085"/>
    </source>
</evidence>
<protein>
    <recommendedName>
        <fullName evidence="2">Cell shape-determining protein MreC</fullName>
    </recommendedName>
    <alternativeName>
        <fullName evidence="4">Cell shape protein MreC</fullName>
    </alternativeName>
</protein>
<dbReference type="Gene3D" id="2.40.10.350">
    <property type="entry name" value="Rod shape-determining protein MreC, domain 2"/>
    <property type="match status" value="1"/>
</dbReference>
<comment type="similarity">
    <text evidence="1">Belongs to the MreC family.</text>
</comment>
<evidence type="ECO:0000313" key="7">
    <source>
        <dbReference type="EMBL" id="PIV12763.1"/>
    </source>
</evidence>
<dbReference type="InterPro" id="IPR007221">
    <property type="entry name" value="MreC"/>
</dbReference>
<dbReference type="PANTHER" id="PTHR34138:SF1">
    <property type="entry name" value="CELL SHAPE-DETERMINING PROTEIN MREC"/>
    <property type="match status" value="1"/>
</dbReference>
<dbReference type="PIRSF" id="PIRSF038471">
    <property type="entry name" value="MreC"/>
    <property type="match status" value="1"/>
</dbReference>
<name>A0A2M7BYL0_9BACT</name>
<dbReference type="Proteomes" id="UP000230324">
    <property type="component" value="Unassembled WGS sequence"/>
</dbReference>
<evidence type="ECO:0000256" key="4">
    <source>
        <dbReference type="ARBA" id="ARBA00032089"/>
    </source>
</evidence>
<proteinExistence type="inferred from homology"/>
<dbReference type="GO" id="GO:0008360">
    <property type="term" value="P:regulation of cell shape"/>
    <property type="evidence" value="ECO:0007669"/>
    <property type="project" value="UniProtKB-KW"/>
</dbReference>
<keyword evidence="5" id="KW-0175">Coiled coil</keyword>
<gene>
    <name evidence="7" type="primary">mreC</name>
    <name evidence="7" type="ORF">COS47_00865</name>
</gene>
<dbReference type="GO" id="GO:0005886">
    <property type="term" value="C:plasma membrane"/>
    <property type="evidence" value="ECO:0007669"/>
    <property type="project" value="TreeGrafter"/>
</dbReference>
<organism evidence="7 8">
    <name type="scientific">Candidatus Nealsonbacteria bacterium CG03_land_8_20_14_0_80_36_12</name>
    <dbReference type="NCBI Taxonomy" id="1974701"/>
    <lineage>
        <taxon>Bacteria</taxon>
        <taxon>Candidatus Nealsoniibacteriota</taxon>
    </lineage>
</organism>
<dbReference type="AlphaFoldDB" id="A0A2M7BYL0"/>